<reference evidence="2" key="1">
    <citation type="submission" date="2021-01" db="EMBL/GenBank/DDBJ databases">
        <title>Chromosome-level genome assembly of a human fungal pathogen reveals clustering of transcriptionally co-regulated genes.</title>
        <authorList>
            <person name="Voorhies M."/>
            <person name="Cohen S."/>
            <person name="Shea T.P."/>
            <person name="Petrus S."/>
            <person name="Munoz J.F."/>
            <person name="Poplawski S."/>
            <person name="Goldman W.E."/>
            <person name="Michael T."/>
            <person name="Cuomo C.A."/>
            <person name="Sil A."/>
            <person name="Beyhan S."/>
        </authorList>
    </citation>
    <scope>NUCLEOTIDE SEQUENCE</scope>
    <source>
        <strain evidence="2">H88</strain>
    </source>
</reference>
<dbReference type="Gene3D" id="3.90.1200.10">
    <property type="match status" value="1"/>
</dbReference>
<sequence>MSDRIGKCHPQWALTMDDYQCLVVAQFFESLPKLSQESCHQFALRHIAPILLPNTTGKVDIQPSPFQGSMSYTVILHTHSPDANCRFAVQFRSDKQGLFGVIEASRIHGPIVPLVTYQGMYDGLFVYTSPFAEGTPYISVLMSSEDFQLPLQKKMATVMDLADLVTRGAKTNTAVFDNALSDLTSTLERIRHTVNNYIFRYTILRNKISDCISKLLLQLPNLTTLPITLAHQDLAPFNYLIDDSTGRVQAVLDWDGALYLPVGSNFHFMDSLFGFMTPSGWQDTEDRQKLETVFYNRALASLAAQGFSGITKEQLESQKAIGMLLYGVERLLKFKDERAEHYLDGYLRGLSFMNGFMFSD</sequence>
<gene>
    <name evidence="2" type="ORF">I7I53_04405</name>
</gene>
<dbReference type="InterPro" id="IPR002575">
    <property type="entry name" value="Aminoglycoside_PTrfase"/>
</dbReference>
<proteinExistence type="predicted"/>
<evidence type="ECO:0000259" key="1">
    <source>
        <dbReference type="Pfam" id="PF01636"/>
    </source>
</evidence>
<dbReference type="VEuPathDB" id="FungiDB:I7I53_04405"/>
<name>A0A8A1LQF5_AJEC8</name>
<feature type="domain" description="Aminoglycoside phosphotransferase" evidence="1">
    <location>
        <begin position="212"/>
        <end position="259"/>
    </location>
</feature>
<organism evidence="2 3">
    <name type="scientific">Ajellomyces capsulatus (strain H88)</name>
    <name type="common">Darling's disease fungus</name>
    <name type="synonym">Histoplasma capsulatum</name>
    <dbReference type="NCBI Taxonomy" id="544711"/>
    <lineage>
        <taxon>Eukaryota</taxon>
        <taxon>Fungi</taxon>
        <taxon>Dikarya</taxon>
        <taxon>Ascomycota</taxon>
        <taxon>Pezizomycotina</taxon>
        <taxon>Eurotiomycetes</taxon>
        <taxon>Eurotiomycetidae</taxon>
        <taxon>Onygenales</taxon>
        <taxon>Ajellomycetaceae</taxon>
        <taxon>Histoplasma</taxon>
    </lineage>
</organism>
<dbReference type="Proteomes" id="UP000663419">
    <property type="component" value="Chromosome 5"/>
</dbReference>
<dbReference type="SUPFAM" id="SSF56112">
    <property type="entry name" value="Protein kinase-like (PK-like)"/>
    <property type="match status" value="1"/>
</dbReference>
<protein>
    <recommendedName>
        <fullName evidence="1">Aminoglycoside phosphotransferase domain-containing protein</fullName>
    </recommendedName>
</protein>
<dbReference type="Pfam" id="PF01636">
    <property type="entry name" value="APH"/>
    <property type="match status" value="1"/>
</dbReference>
<dbReference type="EMBL" id="CP069106">
    <property type="protein sequence ID" value="QSS56246.1"/>
    <property type="molecule type" value="Genomic_DNA"/>
</dbReference>
<dbReference type="AlphaFoldDB" id="A0A8A1LQF5"/>
<evidence type="ECO:0000313" key="3">
    <source>
        <dbReference type="Proteomes" id="UP000663419"/>
    </source>
</evidence>
<accession>A0A8A1LQF5</accession>
<dbReference type="InterPro" id="IPR011009">
    <property type="entry name" value="Kinase-like_dom_sf"/>
</dbReference>
<evidence type="ECO:0000313" key="2">
    <source>
        <dbReference type="EMBL" id="QSS56246.1"/>
    </source>
</evidence>